<evidence type="ECO:0000313" key="1">
    <source>
        <dbReference type="EMBL" id="PMD19225.1"/>
    </source>
</evidence>
<evidence type="ECO:0000313" key="2">
    <source>
        <dbReference type="Proteomes" id="UP000235672"/>
    </source>
</evidence>
<dbReference type="OrthoDB" id="4323953at2759"/>
<reference evidence="1 2" key="1">
    <citation type="submission" date="2016-05" db="EMBL/GenBank/DDBJ databases">
        <title>A degradative enzymes factory behind the ericoid mycorrhizal symbiosis.</title>
        <authorList>
            <consortium name="DOE Joint Genome Institute"/>
            <person name="Martino E."/>
            <person name="Morin E."/>
            <person name="Grelet G."/>
            <person name="Kuo A."/>
            <person name="Kohler A."/>
            <person name="Daghino S."/>
            <person name="Barry K."/>
            <person name="Choi C."/>
            <person name="Cichocki N."/>
            <person name="Clum A."/>
            <person name="Copeland A."/>
            <person name="Hainaut M."/>
            <person name="Haridas S."/>
            <person name="Labutti K."/>
            <person name="Lindquist E."/>
            <person name="Lipzen A."/>
            <person name="Khouja H.-R."/>
            <person name="Murat C."/>
            <person name="Ohm R."/>
            <person name="Olson A."/>
            <person name="Spatafora J."/>
            <person name="Veneault-Fourrey C."/>
            <person name="Henrissat B."/>
            <person name="Grigoriev I."/>
            <person name="Martin F."/>
            <person name="Perotto S."/>
        </authorList>
    </citation>
    <scope>NUCLEOTIDE SEQUENCE [LARGE SCALE GENOMIC DNA]</scope>
    <source>
        <strain evidence="1 2">UAMH 7357</strain>
    </source>
</reference>
<keyword evidence="2" id="KW-1185">Reference proteome</keyword>
<name>A0A2J6PYV7_9HELO</name>
<proteinExistence type="predicted"/>
<dbReference type="Proteomes" id="UP000235672">
    <property type="component" value="Unassembled WGS sequence"/>
</dbReference>
<gene>
    <name evidence="1" type="ORF">NA56DRAFT_705805</name>
</gene>
<protein>
    <submittedName>
        <fullName evidence="1">Uncharacterized protein</fullName>
    </submittedName>
</protein>
<organism evidence="1 2">
    <name type="scientific">Hyaloscypha hepaticicola</name>
    <dbReference type="NCBI Taxonomy" id="2082293"/>
    <lineage>
        <taxon>Eukaryota</taxon>
        <taxon>Fungi</taxon>
        <taxon>Dikarya</taxon>
        <taxon>Ascomycota</taxon>
        <taxon>Pezizomycotina</taxon>
        <taxon>Leotiomycetes</taxon>
        <taxon>Helotiales</taxon>
        <taxon>Hyaloscyphaceae</taxon>
        <taxon>Hyaloscypha</taxon>
    </lineage>
</organism>
<dbReference type="AlphaFoldDB" id="A0A2J6PYV7"/>
<dbReference type="EMBL" id="KZ613490">
    <property type="protein sequence ID" value="PMD19225.1"/>
    <property type="molecule type" value="Genomic_DNA"/>
</dbReference>
<sequence length="200" mass="23126">MHSPRYSPFRKATCPLPSLTDRASWVQNFCPLSNSEGDASKQAPQIRLDMGLCHLSSELPITSPIRIDMTMRREEDRFEQACVFVLHRYRAFMCTQFLLLHQKGDVLEQVNVRQEKFENRGEDDIMKVTGYNNDTYHKALIPGERYRLIWPGEEILMCDWATKRDWVGKELESQAARESKLPRLILAACAGVEFTAKEES</sequence>
<accession>A0A2J6PYV7</accession>